<keyword evidence="10" id="KW-1185">Reference proteome</keyword>
<dbReference type="STRING" id="161895.CPHO_11320"/>
<dbReference type="GO" id="GO:0004563">
    <property type="term" value="F:beta-N-acetylhexosaminidase activity"/>
    <property type="evidence" value="ECO:0007669"/>
    <property type="project" value="UniProtKB-EC"/>
</dbReference>
<feature type="region of interest" description="Disordered" evidence="6">
    <location>
        <begin position="27"/>
        <end position="73"/>
    </location>
</feature>
<dbReference type="InterPro" id="IPR001764">
    <property type="entry name" value="Glyco_hydro_3_N"/>
</dbReference>
<reference evidence="9 10" key="1">
    <citation type="submission" date="2014-08" db="EMBL/GenBank/DDBJ databases">
        <title>Complete genome sequence of Corynebacterium phocae M408/89/1(T)(=DSM 44612(T)), isolated from the common seal (Phoca vitulina).</title>
        <authorList>
            <person name="Ruckert C."/>
            <person name="Albersmeier A."/>
            <person name="Winkler A."/>
            <person name="Kalinowski J."/>
        </authorList>
    </citation>
    <scope>NUCLEOTIDE SEQUENCE [LARGE SCALE GENOMIC DNA]</scope>
    <source>
        <strain evidence="9 10">M408/89/1</strain>
    </source>
</reference>
<dbReference type="AlphaFoldDB" id="A0A1L7D5I6"/>
<evidence type="ECO:0000259" key="8">
    <source>
        <dbReference type="Pfam" id="PF00933"/>
    </source>
</evidence>
<gene>
    <name evidence="9" type="ORF">CPHO_11320</name>
</gene>
<protein>
    <recommendedName>
        <fullName evidence="3">beta-N-acetylhexosaminidase</fullName>
        <ecNumber evidence="3">3.2.1.52</ecNumber>
    </recommendedName>
</protein>
<dbReference type="Pfam" id="PF00933">
    <property type="entry name" value="Glyco_hydro_3"/>
    <property type="match status" value="1"/>
</dbReference>
<keyword evidence="7" id="KW-0732">Signal</keyword>
<evidence type="ECO:0000256" key="3">
    <source>
        <dbReference type="ARBA" id="ARBA00012663"/>
    </source>
</evidence>
<dbReference type="Proteomes" id="UP000185491">
    <property type="component" value="Chromosome"/>
</dbReference>
<name>A0A1L7D5I6_9CORY</name>
<comment type="similarity">
    <text evidence="2">Belongs to the glycosyl hydrolase 3 family.</text>
</comment>
<evidence type="ECO:0000256" key="1">
    <source>
        <dbReference type="ARBA" id="ARBA00001231"/>
    </source>
</evidence>
<keyword evidence="4" id="KW-0378">Hydrolase</keyword>
<evidence type="ECO:0000313" key="9">
    <source>
        <dbReference type="EMBL" id="APT93375.1"/>
    </source>
</evidence>
<dbReference type="GO" id="GO:0005975">
    <property type="term" value="P:carbohydrate metabolic process"/>
    <property type="evidence" value="ECO:0007669"/>
    <property type="project" value="InterPro"/>
</dbReference>
<dbReference type="KEGG" id="cpho:CPHO_11320"/>
<evidence type="ECO:0000256" key="5">
    <source>
        <dbReference type="ARBA" id="ARBA00023295"/>
    </source>
</evidence>
<dbReference type="Gene3D" id="3.20.20.300">
    <property type="entry name" value="Glycoside hydrolase, family 3, N-terminal domain"/>
    <property type="match status" value="1"/>
</dbReference>
<evidence type="ECO:0000256" key="7">
    <source>
        <dbReference type="SAM" id="SignalP"/>
    </source>
</evidence>
<dbReference type="RefSeq" id="WP_075735896.1">
    <property type="nucleotide sequence ID" value="NZ_CP009249.1"/>
</dbReference>
<accession>A0A1L7D5I6</accession>
<dbReference type="PANTHER" id="PTHR30480:SF13">
    <property type="entry name" value="BETA-HEXOSAMINIDASE"/>
    <property type="match status" value="1"/>
</dbReference>
<feature type="compositionally biased region" description="Low complexity" evidence="6">
    <location>
        <begin position="33"/>
        <end position="51"/>
    </location>
</feature>
<keyword evidence="5" id="KW-0326">Glycosidase</keyword>
<comment type="catalytic activity">
    <reaction evidence="1">
        <text>Hydrolysis of terminal non-reducing N-acetyl-D-hexosamine residues in N-acetyl-beta-D-hexosaminides.</text>
        <dbReference type="EC" id="3.2.1.52"/>
    </reaction>
</comment>
<feature type="chain" id="PRO_5039713542" description="beta-N-acetylhexosaminidase" evidence="7">
    <location>
        <begin position="22"/>
        <end position="399"/>
    </location>
</feature>
<dbReference type="EC" id="3.2.1.52" evidence="3"/>
<dbReference type="PROSITE" id="PS51257">
    <property type="entry name" value="PROKAR_LIPOPROTEIN"/>
    <property type="match status" value="1"/>
</dbReference>
<evidence type="ECO:0000313" key="10">
    <source>
        <dbReference type="Proteomes" id="UP000185491"/>
    </source>
</evidence>
<dbReference type="InterPro" id="IPR036962">
    <property type="entry name" value="Glyco_hydro_3_N_sf"/>
</dbReference>
<evidence type="ECO:0000256" key="4">
    <source>
        <dbReference type="ARBA" id="ARBA00022801"/>
    </source>
</evidence>
<dbReference type="OrthoDB" id="9805821at2"/>
<dbReference type="InterPro" id="IPR017853">
    <property type="entry name" value="GH"/>
</dbReference>
<dbReference type="EMBL" id="CP009249">
    <property type="protein sequence ID" value="APT93375.1"/>
    <property type="molecule type" value="Genomic_DNA"/>
</dbReference>
<feature type="signal peptide" evidence="7">
    <location>
        <begin position="1"/>
        <end position="21"/>
    </location>
</feature>
<dbReference type="GO" id="GO:0009254">
    <property type="term" value="P:peptidoglycan turnover"/>
    <property type="evidence" value="ECO:0007669"/>
    <property type="project" value="TreeGrafter"/>
</dbReference>
<dbReference type="InterPro" id="IPR050226">
    <property type="entry name" value="NagZ_Beta-hexosaminidase"/>
</dbReference>
<feature type="domain" description="Glycoside hydrolase family 3 N-terminal" evidence="8">
    <location>
        <begin position="106"/>
        <end position="393"/>
    </location>
</feature>
<evidence type="ECO:0000256" key="2">
    <source>
        <dbReference type="ARBA" id="ARBA00005336"/>
    </source>
</evidence>
<dbReference type="PANTHER" id="PTHR30480">
    <property type="entry name" value="BETA-HEXOSAMINIDASE-RELATED"/>
    <property type="match status" value="1"/>
</dbReference>
<proteinExistence type="inferred from homology"/>
<sequence>MRFLRTRFVSAAVAVAVAALAGACSSQPADMLSPKSSAPSPESSPADTAPAQSETSVETLPSISPVASPPAIRPEIPETQRRAAAASLLMPAAVNYDDALFKLNAGVGGIFIPSWADPGLLTEPGRDIWALRAQVGRPFDVAIDFEGGRVQRFSEILGGFPSPQIMAQGSPAEVEDTAFRIGQTLASHGITVDFAPVLDIDGAGLKVVGDRSFSTDPQRVGDYGAAFARGLQRAGIKPVFKHYPGHGRASGDTHFAPAVTPPLGELFGSDLIPYDIVLPQITGPGVMVGHMVVPGLGDGLSPSSLNPHAYGLLRNHHGFEGIAYTDDLTGMKAITDHFSPDQAVVAALAAGADQALWSTNVDINFIIDRVVEAVANGAIHPQRFAVAHERIERRLNPVG</sequence>
<organism evidence="9 10">
    <name type="scientific">Corynebacterium phocae</name>
    <dbReference type="NCBI Taxonomy" id="161895"/>
    <lineage>
        <taxon>Bacteria</taxon>
        <taxon>Bacillati</taxon>
        <taxon>Actinomycetota</taxon>
        <taxon>Actinomycetes</taxon>
        <taxon>Mycobacteriales</taxon>
        <taxon>Corynebacteriaceae</taxon>
        <taxon>Corynebacterium</taxon>
    </lineage>
</organism>
<dbReference type="SUPFAM" id="SSF51445">
    <property type="entry name" value="(Trans)glycosidases"/>
    <property type="match status" value="1"/>
</dbReference>
<evidence type="ECO:0000256" key="6">
    <source>
        <dbReference type="SAM" id="MobiDB-lite"/>
    </source>
</evidence>